<feature type="signal peptide" evidence="1">
    <location>
        <begin position="1"/>
        <end position="16"/>
    </location>
</feature>
<feature type="chain" id="PRO_5040904746" evidence="1">
    <location>
        <begin position="17"/>
        <end position="198"/>
    </location>
</feature>
<evidence type="ECO:0000313" key="2">
    <source>
        <dbReference type="EMBL" id="KAJ5088579.1"/>
    </source>
</evidence>
<keyword evidence="3" id="KW-1185">Reference proteome</keyword>
<dbReference type="AlphaFoldDB" id="A0A9W9EVB7"/>
<reference evidence="2" key="1">
    <citation type="submission" date="2022-11" db="EMBL/GenBank/DDBJ databases">
        <authorList>
            <person name="Petersen C."/>
        </authorList>
    </citation>
    <scope>NUCLEOTIDE SEQUENCE</scope>
    <source>
        <strain evidence="2">IBT 30069</strain>
    </source>
</reference>
<dbReference type="Proteomes" id="UP001149165">
    <property type="component" value="Unassembled WGS sequence"/>
</dbReference>
<protein>
    <submittedName>
        <fullName evidence="2">Uncharacterized protein</fullName>
    </submittedName>
</protein>
<evidence type="ECO:0000313" key="3">
    <source>
        <dbReference type="Proteomes" id="UP001149165"/>
    </source>
</evidence>
<sequence>MQYQLLALLFSATALAGPLTQVTTETYTEPLAALVWQSEVDKITPTYPSWYESIMETAIPTTWENEYLDDASFMESVDQAEDSGTMPAWWSSLPSDAKYAYTSEVAVYASEISAVPWPSTITGNTVVVYTFTPYPELVSDAEAASSSKATATVSVTSSSASSDAVKTSASTAGAAGPTGAVAMSIAGVVGVLGLAIAL</sequence>
<gene>
    <name evidence="2" type="ORF">N7456_012195</name>
</gene>
<dbReference type="EMBL" id="JAPQKH010000007">
    <property type="protein sequence ID" value="KAJ5088579.1"/>
    <property type="molecule type" value="Genomic_DNA"/>
</dbReference>
<reference evidence="2" key="2">
    <citation type="journal article" date="2023" name="IMA Fungus">
        <title>Comparative genomic study of the Penicillium genus elucidates a diverse pangenome and 15 lateral gene transfer events.</title>
        <authorList>
            <person name="Petersen C."/>
            <person name="Sorensen T."/>
            <person name="Nielsen M.R."/>
            <person name="Sondergaard T.E."/>
            <person name="Sorensen J.L."/>
            <person name="Fitzpatrick D.A."/>
            <person name="Frisvad J.C."/>
            <person name="Nielsen K.L."/>
        </authorList>
    </citation>
    <scope>NUCLEOTIDE SEQUENCE</scope>
    <source>
        <strain evidence="2">IBT 30069</strain>
    </source>
</reference>
<name>A0A9W9EVB7_9EURO</name>
<dbReference type="OrthoDB" id="5419608at2759"/>
<accession>A0A9W9EVB7</accession>
<keyword evidence="1" id="KW-0732">Signal</keyword>
<proteinExistence type="predicted"/>
<evidence type="ECO:0000256" key="1">
    <source>
        <dbReference type="SAM" id="SignalP"/>
    </source>
</evidence>
<comment type="caution">
    <text evidence="2">The sequence shown here is derived from an EMBL/GenBank/DDBJ whole genome shotgun (WGS) entry which is preliminary data.</text>
</comment>
<organism evidence="2 3">
    <name type="scientific">Penicillium angulare</name>
    <dbReference type="NCBI Taxonomy" id="116970"/>
    <lineage>
        <taxon>Eukaryota</taxon>
        <taxon>Fungi</taxon>
        <taxon>Dikarya</taxon>
        <taxon>Ascomycota</taxon>
        <taxon>Pezizomycotina</taxon>
        <taxon>Eurotiomycetes</taxon>
        <taxon>Eurotiomycetidae</taxon>
        <taxon>Eurotiales</taxon>
        <taxon>Aspergillaceae</taxon>
        <taxon>Penicillium</taxon>
    </lineage>
</organism>